<feature type="compositionally biased region" description="Acidic residues" evidence="1">
    <location>
        <begin position="52"/>
        <end position="61"/>
    </location>
</feature>
<feature type="compositionally biased region" description="Low complexity" evidence="1">
    <location>
        <begin position="62"/>
        <end position="72"/>
    </location>
</feature>
<feature type="compositionally biased region" description="Gly residues" evidence="1">
    <location>
        <begin position="73"/>
        <end position="85"/>
    </location>
</feature>
<dbReference type="HOGENOM" id="CLU_2427804_0_0_1"/>
<gene>
    <name evidence="2" type="ORF">PILCRDRAFT_810673</name>
</gene>
<keyword evidence="3" id="KW-1185">Reference proteome</keyword>
<reference evidence="2 3" key="1">
    <citation type="submission" date="2014-04" db="EMBL/GenBank/DDBJ databases">
        <authorList>
            <consortium name="DOE Joint Genome Institute"/>
            <person name="Kuo A."/>
            <person name="Tarkka M."/>
            <person name="Buscot F."/>
            <person name="Kohler A."/>
            <person name="Nagy L.G."/>
            <person name="Floudas D."/>
            <person name="Copeland A."/>
            <person name="Barry K.W."/>
            <person name="Cichocki N."/>
            <person name="Veneault-Fourrey C."/>
            <person name="LaButti K."/>
            <person name="Lindquist E.A."/>
            <person name="Lipzen A."/>
            <person name="Lundell T."/>
            <person name="Morin E."/>
            <person name="Murat C."/>
            <person name="Sun H."/>
            <person name="Tunlid A."/>
            <person name="Henrissat B."/>
            <person name="Grigoriev I.V."/>
            <person name="Hibbett D.S."/>
            <person name="Martin F."/>
            <person name="Nordberg H.P."/>
            <person name="Cantor M.N."/>
            <person name="Hua S.X."/>
        </authorList>
    </citation>
    <scope>NUCLEOTIDE SEQUENCE [LARGE SCALE GENOMIC DNA]</scope>
    <source>
        <strain evidence="2 3">F 1598</strain>
    </source>
</reference>
<feature type="compositionally biased region" description="Basic and acidic residues" evidence="1">
    <location>
        <begin position="7"/>
        <end position="23"/>
    </location>
</feature>
<reference evidence="3" key="2">
    <citation type="submission" date="2015-01" db="EMBL/GenBank/DDBJ databases">
        <title>Evolutionary Origins and Diversification of the Mycorrhizal Mutualists.</title>
        <authorList>
            <consortium name="DOE Joint Genome Institute"/>
            <consortium name="Mycorrhizal Genomics Consortium"/>
            <person name="Kohler A."/>
            <person name="Kuo A."/>
            <person name="Nagy L.G."/>
            <person name="Floudas D."/>
            <person name="Copeland A."/>
            <person name="Barry K.W."/>
            <person name="Cichocki N."/>
            <person name="Veneault-Fourrey C."/>
            <person name="LaButti K."/>
            <person name="Lindquist E.A."/>
            <person name="Lipzen A."/>
            <person name="Lundell T."/>
            <person name="Morin E."/>
            <person name="Murat C."/>
            <person name="Riley R."/>
            <person name="Ohm R."/>
            <person name="Sun H."/>
            <person name="Tunlid A."/>
            <person name="Henrissat B."/>
            <person name="Grigoriev I.V."/>
            <person name="Hibbett D.S."/>
            <person name="Martin F."/>
        </authorList>
    </citation>
    <scope>NUCLEOTIDE SEQUENCE [LARGE SCALE GENOMIC DNA]</scope>
    <source>
        <strain evidence="3">F 1598</strain>
    </source>
</reference>
<dbReference type="InParanoid" id="A0A0C3G555"/>
<evidence type="ECO:0000313" key="3">
    <source>
        <dbReference type="Proteomes" id="UP000054166"/>
    </source>
</evidence>
<protein>
    <submittedName>
        <fullName evidence="2">Uncharacterized protein</fullName>
    </submittedName>
</protein>
<dbReference type="Proteomes" id="UP000054166">
    <property type="component" value="Unassembled WGS sequence"/>
</dbReference>
<accession>A0A0C3G555</accession>
<name>A0A0C3G555_PILCF</name>
<feature type="region of interest" description="Disordered" evidence="1">
    <location>
        <begin position="1"/>
        <end position="23"/>
    </location>
</feature>
<feature type="region of interest" description="Disordered" evidence="1">
    <location>
        <begin position="52"/>
        <end position="91"/>
    </location>
</feature>
<dbReference type="AlphaFoldDB" id="A0A0C3G555"/>
<organism evidence="2 3">
    <name type="scientific">Piloderma croceum (strain F 1598)</name>
    <dbReference type="NCBI Taxonomy" id="765440"/>
    <lineage>
        <taxon>Eukaryota</taxon>
        <taxon>Fungi</taxon>
        <taxon>Dikarya</taxon>
        <taxon>Basidiomycota</taxon>
        <taxon>Agaricomycotina</taxon>
        <taxon>Agaricomycetes</taxon>
        <taxon>Agaricomycetidae</taxon>
        <taxon>Atheliales</taxon>
        <taxon>Atheliaceae</taxon>
        <taxon>Piloderma</taxon>
    </lineage>
</organism>
<proteinExistence type="predicted"/>
<sequence>MNELEAADSRDCEDSIDSADARGERGNANLMELNKLPPFGLSSVDFLGKAEDEVDDVELPDDVPGNKANAGRNGRGCGAEMGGGGDDSDQC</sequence>
<evidence type="ECO:0000256" key="1">
    <source>
        <dbReference type="SAM" id="MobiDB-lite"/>
    </source>
</evidence>
<dbReference type="EMBL" id="KN832971">
    <property type="protein sequence ID" value="KIM91395.1"/>
    <property type="molecule type" value="Genomic_DNA"/>
</dbReference>
<evidence type="ECO:0000313" key="2">
    <source>
        <dbReference type="EMBL" id="KIM91395.1"/>
    </source>
</evidence>